<accession>A0A1I6H061</accession>
<dbReference type="RefSeq" id="WP_089806794.1">
    <property type="nucleotide sequence ID" value="NZ_FOYT01000001.1"/>
</dbReference>
<reference evidence="3" key="1">
    <citation type="submission" date="2016-10" db="EMBL/GenBank/DDBJ databases">
        <authorList>
            <person name="Varghese N."/>
            <person name="Submissions S."/>
        </authorList>
    </citation>
    <scope>NUCLEOTIDE SEQUENCE [LARGE SCALE GENOMIC DNA]</scope>
    <source>
        <strain evidence="3">CGMCC 1.7736</strain>
    </source>
</reference>
<evidence type="ECO:0000313" key="3">
    <source>
        <dbReference type="Proteomes" id="UP000198531"/>
    </source>
</evidence>
<organism evidence="2 3">
    <name type="scientific">Halogeometricum rufum</name>
    <dbReference type="NCBI Taxonomy" id="553469"/>
    <lineage>
        <taxon>Archaea</taxon>
        <taxon>Methanobacteriati</taxon>
        <taxon>Methanobacteriota</taxon>
        <taxon>Stenosarchaea group</taxon>
        <taxon>Halobacteria</taxon>
        <taxon>Halobacteriales</taxon>
        <taxon>Haloferacaceae</taxon>
        <taxon>Halogeometricum</taxon>
    </lineage>
</organism>
<name>A0A1I6H061_9EURY</name>
<dbReference type="AlphaFoldDB" id="A0A1I6H061"/>
<dbReference type="Pfam" id="PF12389">
    <property type="entry name" value="Peptidase_M73"/>
    <property type="match status" value="1"/>
</dbReference>
<keyword evidence="3" id="KW-1185">Reference proteome</keyword>
<dbReference type="EMBL" id="FOYT01000001">
    <property type="protein sequence ID" value="SFR47812.1"/>
    <property type="molecule type" value="Genomic_DNA"/>
</dbReference>
<sequence>MTNDTNIELSRRKILAGLGTIGLASAGAGAGTMALFSDEETSENNSISAGRLDMRVGAGGNANVNVGPIHPGESGTESITLKNRNNSTIGGVLDVTGVSVTSGENGRTDPEHEANDSTAGQGELDDKLKLRAYVENADGDYDFVDGAGDLVAGDKSSVGKIKAKNLKPRAVGFSVDPGETVELVVDWDLPESVGNVVQTDDVSLDLTFELVQGPRVRTFTDEQGPFTGNYGGPGDYSYDKGFTRTSFHNKFATMIHRTAGGDYKFFVKNSETGSQTETTVSSSGPVPFEFVYNGQQGLANLTVDGTSLGTVSVPEPTLGTMAITANSAYDNSGDGSVDATNVELDGETVGSGSLSTSVSGSGEIDFETFHVEGLDSSSRFVVTGTVDIEAVGNDGANYLAEALHIDLR</sequence>
<feature type="region of interest" description="Disordered" evidence="1">
    <location>
        <begin position="98"/>
        <end position="123"/>
    </location>
</feature>
<dbReference type="InterPro" id="IPR022121">
    <property type="entry name" value="Peptidase_M73_camelysin"/>
</dbReference>
<gene>
    <name evidence="2" type="ORF">SAMN04487947_1902</name>
</gene>
<dbReference type="STRING" id="553469.SAMN04487947_1902"/>
<protein>
    <submittedName>
        <fullName evidence="2">SipW-cognate class signal peptide</fullName>
    </submittedName>
</protein>
<dbReference type="InterPro" id="IPR006311">
    <property type="entry name" value="TAT_signal"/>
</dbReference>
<dbReference type="OrthoDB" id="293068at2157"/>
<evidence type="ECO:0000313" key="2">
    <source>
        <dbReference type="EMBL" id="SFR47812.1"/>
    </source>
</evidence>
<dbReference type="InterPro" id="IPR023833">
    <property type="entry name" value="Signal_pept_SipW-depend-type"/>
</dbReference>
<feature type="compositionally biased region" description="Basic and acidic residues" evidence="1">
    <location>
        <begin position="106"/>
        <end position="115"/>
    </location>
</feature>
<evidence type="ECO:0000256" key="1">
    <source>
        <dbReference type="SAM" id="MobiDB-lite"/>
    </source>
</evidence>
<proteinExistence type="predicted"/>
<dbReference type="PROSITE" id="PS51318">
    <property type="entry name" value="TAT"/>
    <property type="match status" value="1"/>
</dbReference>
<dbReference type="NCBIfam" id="TIGR04088">
    <property type="entry name" value="cognate_SipW"/>
    <property type="match status" value="1"/>
</dbReference>
<dbReference type="Proteomes" id="UP000198531">
    <property type="component" value="Unassembled WGS sequence"/>
</dbReference>